<comment type="similarity">
    <text evidence="2 7">Belongs to the enhancer of polycomb family.</text>
</comment>
<evidence type="ECO:0000256" key="1">
    <source>
        <dbReference type="ARBA" id="ARBA00004123"/>
    </source>
</evidence>
<dbReference type="GO" id="GO:0035267">
    <property type="term" value="C:NuA4 histone acetyltransferase complex"/>
    <property type="evidence" value="ECO:0007669"/>
    <property type="project" value="InterPro"/>
</dbReference>
<evidence type="ECO:0000256" key="7">
    <source>
        <dbReference type="RuleBase" id="RU361124"/>
    </source>
</evidence>
<comment type="function">
    <text evidence="6">Component of the NuA4 histone acetyltransferase complex which is involved in transcriptional activation of selected genes principally by acetylation of nucleosomal histone H4 and H2A. The NuA4 complex is also involved in DNA repair. Involved in gene silencing by neighboring heterochromatin, blockage of the silencing spreading along the chromosome, and required for cell cycle progression through G2/M.</text>
</comment>
<dbReference type="EMBL" id="JADGJH010000266">
    <property type="protein sequence ID" value="KAJ3132067.1"/>
    <property type="molecule type" value="Genomic_DNA"/>
</dbReference>
<sequence length="850" mass="94122">MIPTPDASQPFPEYEKFYARTYQVPKAYVKFSAQMDDYVGCPYCLDEIDDAFLANWKSSEALEEIPSDDLFEIYMYTFERFGGERLHVADVPTLDETSGFFEQNEPLLLSTSIINFEKIFHHWVHRRYVTQRHPVTNMTPGRPIAAPLRVDDISTNLKQDDSDPYICFRKREIRSQRKHTKRVDLVSLDKLRKLHADLVAARNLFEDVGSREEVRRQLLTMDTAFFEKRTLVRKLKKAFGVLDTDENKKKKSRRTAEDSRPSSIKIKIRNPSTELLDIKSPADSVSEETRIADQVRRRKADDEVAGFIDLTEDPVIPPNRPGCKFWESVLPATIFYAGASHLPTPEPDLSATSIKKLEHNLFNHQCIFHGRRRIGRGGRLCFDRRFDLAQEKREPTDVESERLQSWKFDSPLEHEFGDTVVEMEDTLRNVAYRAFYLSPVGDDIQKYLTKPTYPDHIAPKPTADPLANKGPIPAYEVIRNASQVAGTDPLAANGATTVAATKKKTAPKAHKKPPPILDERAQKLKNMLESSRSQAQQAQLFKTQLNGAGNPTNIPQPNNTIATPATPLQNGSNVGVTSAVTPIAVPAGLGSLSPNPPTSGNLNSANVTTPVILNNNNSNSNSNAHTQFSMLPPNQQIMLRQQAMAMMSTNGHNSMQLQLQQQLFFQQQQQQQQQQQPQHQQQQQPTPTQLLMAFRQMQNQALAVGGVQNLPQLMQQQYYLTHQRIRMVMAQAQMNANANNGGMGAAGGNMIAGMAGAGGNVGGGGGGSSMSFGTGGIVTLPNGQTVTSQQFMAYQYQMMIKQKAAMAAYDLNVAVTAANGNGGGNGNIQVAGVTNETNGGGCEQSALLHS</sequence>
<dbReference type="InterPro" id="IPR024943">
    <property type="entry name" value="Enhancer_polycomb"/>
</dbReference>
<dbReference type="InterPro" id="IPR019542">
    <property type="entry name" value="Enhancer_polycomb-like_N"/>
</dbReference>
<reference evidence="9" key="1">
    <citation type="submission" date="2020-05" db="EMBL/GenBank/DDBJ databases">
        <title>Phylogenomic resolution of chytrid fungi.</title>
        <authorList>
            <person name="Stajich J.E."/>
            <person name="Amses K."/>
            <person name="Simmons R."/>
            <person name="Seto K."/>
            <person name="Myers J."/>
            <person name="Bonds A."/>
            <person name="Quandt C.A."/>
            <person name="Barry K."/>
            <person name="Liu P."/>
            <person name="Grigoriev I."/>
            <person name="Longcore J.E."/>
            <person name="James T.Y."/>
        </authorList>
    </citation>
    <scope>NUCLEOTIDE SEQUENCE</scope>
    <source>
        <strain evidence="9">JEL0513</strain>
    </source>
</reference>
<name>A0AAD5T8C6_9FUNG</name>
<keyword evidence="10" id="KW-1185">Reference proteome</keyword>
<dbReference type="GO" id="GO:0006357">
    <property type="term" value="P:regulation of transcription by RNA polymerase II"/>
    <property type="evidence" value="ECO:0007669"/>
    <property type="project" value="InterPro"/>
</dbReference>
<dbReference type="GO" id="GO:0005634">
    <property type="term" value="C:nucleus"/>
    <property type="evidence" value="ECO:0007669"/>
    <property type="project" value="UniProtKB-SubCell"/>
</dbReference>
<gene>
    <name evidence="9" type="primary">EPL1_2</name>
    <name evidence="9" type="ORF">HK100_005716</name>
</gene>
<dbReference type="PANTHER" id="PTHR14898">
    <property type="entry name" value="ENHANCER OF POLYCOMB"/>
    <property type="match status" value="1"/>
</dbReference>
<evidence type="ECO:0000256" key="5">
    <source>
        <dbReference type="ARBA" id="ARBA00023242"/>
    </source>
</evidence>
<keyword evidence="4 7" id="KW-0804">Transcription</keyword>
<protein>
    <recommendedName>
        <fullName evidence="7">Enhancer of polycomb-like protein</fullName>
    </recommendedName>
</protein>
<evidence type="ECO:0000256" key="2">
    <source>
        <dbReference type="ARBA" id="ARBA00008035"/>
    </source>
</evidence>
<comment type="subcellular location">
    <subcellularLocation>
        <location evidence="1 7">Nucleus</location>
    </subcellularLocation>
</comment>
<comment type="caution">
    <text evidence="9">The sequence shown here is derived from an EMBL/GenBank/DDBJ whole genome shotgun (WGS) entry which is preliminary data.</text>
</comment>
<evidence type="ECO:0000256" key="4">
    <source>
        <dbReference type="ARBA" id="ARBA00023163"/>
    </source>
</evidence>
<dbReference type="AlphaFoldDB" id="A0AAD5T8C6"/>
<evidence type="ECO:0000256" key="6">
    <source>
        <dbReference type="ARBA" id="ARBA00025513"/>
    </source>
</evidence>
<proteinExistence type="inferred from homology"/>
<evidence type="ECO:0000259" key="8">
    <source>
        <dbReference type="Pfam" id="PF10513"/>
    </source>
</evidence>
<keyword evidence="5 7" id="KW-0539">Nucleus</keyword>
<evidence type="ECO:0000313" key="10">
    <source>
        <dbReference type="Proteomes" id="UP001211907"/>
    </source>
</evidence>
<keyword evidence="3 7" id="KW-0805">Transcription regulation</keyword>
<accession>A0AAD5T8C6</accession>
<feature type="domain" description="Enhancer of polycomb-like N-terminal" evidence="8">
    <location>
        <begin position="2"/>
        <end position="80"/>
    </location>
</feature>
<evidence type="ECO:0000256" key="3">
    <source>
        <dbReference type="ARBA" id="ARBA00023015"/>
    </source>
</evidence>
<dbReference type="Pfam" id="PF10513">
    <property type="entry name" value="EPL1"/>
    <property type="match status" value="1"/>
</dbReference>
<organism evidence="9 10">
    <name type="scientific">Physocladia obscura</name>
    <dbReference type="NCBI Taxonomy" id="109957"/>
    <lineage>
        <taxon>Eukaryota</taxon>
        <taxon>Fungi</taxon>
        <taxon>Fungi incertae sedis</taxon>
        <taxon>Chytridiomycota</taxon>
        <taxon>Chytridiomycota incertae sedis</taxon>
        <taxon>Chytridiomycetes</taxon>
        <taxon>Chytridiales</taxon>
        <taxon>Chytriomycetaceae</taxon>
        <taxon>Physocladia</taxon>
    </lineage>
</organism>
<dbReference type="Proteomes" id="UP001211907">
    <property type="component" value="Unassembled WGS sequence"/>
</dbReference>
<evidence type="ECO:0000313" key="9">
    <source>
        <dbReference type="EMBL" id="KAJ3132067.1"/>
    </source>
</evidence>